<dbReference type="HOGENOM" id="CLU_027719_0_1_1"/>
<dbReference type="Proteomes" id="UP000030651">
    <property type="component" value="Unassembled WGS sequence"/>
</dbReference>
<proteinExistence type="predicted"/>
<sequence>MIALRNMIAFLVAAVLCVDVGVFAHPGEDIELVNHEAAIHKATLKVAHAAISRCDDAPAALALKKNAIFRRYGLADALQYENSLGRTDDFLDERDEKDLKKWEALSHDDTSKDWNAGTPESVIFGSNATTALTPESILGPYFVSGELFRKDITEGQDGVPLHLDLQFVNQNTYEPIPDMLVDIWHSNATGVYSGIAQGAGQAGLNTTFLRGVAKTDTEGVVQFDTIYPGHYGGRSNHIHILTIEGGIMLPNKTYTGGRANHVGQLYFNQALNDAVENFAPYNSNKQQYTTNQNDGFAKDAASAQYDPFMSYIRLGSGPGDGLLAYITVGVNQDANYDAKPAAHWGHDGGHECHNDNCN</sequence>
<dbReference type="PANTHER" id="PTHR34315">
    <property type="match status" value="1"/>
</dbReference>
<dbReference type="InParanoid" id="W3X277"/>
<evidence type="ECO:0000313" key="4">
    <source>
        <dbReference type="Proteomes" id="UP000030651"/>
    </source>
</evidence>
<organism evidence="3 4">
    <name type="scientific">Pestalotiopsis fici (strain W106-1 / CGMCC3.15140)</name>
    <dbReference type="NCBI Taxonomy" id="1229662"/>
    <lineage>
        <taxon>Eukaryota</taxon>
        <taxon>Fungi</taxon>
        <taxon>Dikarya</taxon>
        <taxon>Ascomycota</taxon>
        <taxon>Pezizomycotina</taxon>
        <taxon>Sordariomycetes</taxon>
        <taxon>Xylariomycetidae</taxon>
        <taxon>Amphisphaeriales</taxon>
        <taxon>Sporocadaceae</taxon>
        <taxon>Pestalotiopsis</taxon>
    </lineage>
</organism>
<protein>
    <recommendedName>
        <fullName evidence="2">Intradiol ring-cleavage dioxygenases domain-containing protein</fullName>
    </recommendedName>
</protein>
<feature type="chain" id="PRO_5004835333" description="Intradiol ring-cleavage dioxygenases domain-containing protein" evidence="1">
    <location>
        <begin position="25"/>
        <end position="358"/>
    </location>
</feature>
<reference evidence="4" key="1">
    <citation type="journal article" date="2015" name="BMC Genomics">
        <title>Genomic and transcriptomic analysis of the endophytic fungus Pestalotiopsis fici reveals its lifestyle and high potential for synthesis of natural products.</title>
        <authorList>
            <person name="Wang X."/>
            <person name="Zhang X."/>
            <person name="Liu L."/>
            <person name="Xiang M."/>
            <person name="Wang W."/>
            <person name="Sun X."/>
            <person name="Che Y."/>
            <person name="Guo L."/>
            <person name="Liu G."/>
            <person name="Guo L."/>
            <person name="Wang C."/>
            <person name="Yin W.B."/>
            <person name="Stadler M."/>
            <person name="Zhang X."/>
            <person name="Liu X."/>
        </authorList>
    </citation>
    <scope>NUCLEOTIDE SEQUENCE [LARGE SCALE GENOMIC DNA]</scope>
    <source>
        <strain evidence="4">W106-1 / CGMCC3.15140</strain>
    </source>
</reference>
<accession>W3X277</accession>
<evidence type="ECO:0000256" key="1">
    <source>
        <dbReference type="SAM" id="SignalP"/>
    </source>
</evidence>
<dbReference type="AlphaFoldDB" id="W3X277"/>
<dbReference type="InterPro" id="IPR000627">
    <property type="entry name" value="Intradiol_dOase_C"/>
</dbReference>
<name>W3X277_PESFW</name>
<evidence type="ECO:0000259" key="2">
    <source>
        <dbReference type="Pfam" id="PF00775"/>
    </source>
</evidence>
<evidence type="ECO:0000313" key="3">
    <source>
        <dbReference type="EMBL" id="ETS79261.1"/>
    </source>
</evidence>
<dbReference type="Pfam" id="PF00775">
    <property type="entry name" value="Dioxygenase_C"/>
    <property type="match status" value="1"/>
</dbReference>
<dbReference type="EMBL" id="KI912114">
    <property type="protein sequence ID" value="ETS79261.1"/>
    <property type="molecule type" value="Genomic_DNA"/>
</dbReference>
<dbReference type="GO" id="GO:0008199">
    <property type="term" value="F:ferric iron binding"/>
    <property type="evidence" value="ECO:0007669"/>
    <property type="project" value="InterPro"/>
</dbReference>
<dbReference type="InterPro" id="IPR015889">
    <property type="entry name" value="Intradiol_dOase_core"/>
</dbReference>
<dbReference type="eggNOG" id="ENOG502QPRK">
    <property type="taxonomic scope" value="Eukaryota"/>
</dbReference>
<dbReference type="Gene3D" id="2.60.130.10">
    <property type="entry name" value="Aromatic compound dioxygenase"/>
    <property type="match status" value="1"/>
</dbReference>
<dbReference type="KEGG" id="pfy:PFICI_09114"/>
<dbReference type="OrthoDB" id="121380at2759"/>
<feature type="domain" description="Intradiol ring-cleavage dioxygenases" evidence="2">
    <location>
        <begin position="139"/>
        <end position="235"/>
    </location>
</feature>
<dbReference type="GeneID" id="19274127"/>
<dbReference type="GO" id="GO:0016702">
    <property type="term" value="F:oxidoreductase activity, acting on single donors with incorporation of molecular oxygen, incorporation of two atoms of oxygen"/>
    <property type="evidence" value="ECO:0007669"/>
    <property type="project" value="InterPro"/>
</dbReference>
<dbReference type="SUPFAM" id="SSF49482">
    <property type="entry name" value="Aromatic compound dioxygenase"/>
    <property type="match status" value="1"/>
</dbReference>
<keyword evidence="1" id="KW-0732">Signal</keyword>
<feature type="signal peptide" evidence="1">
    <location>
        <begin position="1"/>
        <end position="24"/>
    </location>
</feature>
<dbReference type="RefSeq" id="XP_007835886.1">
    <property type="nucleotide sequence ID" value="XM_007837695.1"/>
</dbReference>
<dbReference type="CDD" id="cd03457">
    <property type="entry name" value="intradiol_dioxygenase_like"/>
    <property type="match status" value="1"/>
</dbReference>
<keyword evidence="4" id="KW-1185">Reference proteome</keyword>
<gene>
    <name evidence="3" type="ORF">PFICI_09114</name>
</gene>
<dbReference type="PANTHER" id="PTHR34315:SF2">
    <property type="entry name" value="ANCHORED DIOXYGENASE, PUTATIVE (AFU_ORTHOLOGUE AFUA_3G01800)-RELATED"/>
    <property type="match status" value="1"/>
</dbReference>